<feature type="coiled-coil region" evidence="1">
    <location>
        <begin position="203"/>
        <end position="264"/>
    </location>
</feature>
<dbReference type="InterPro" id="IPR037386">
    <property type="entry name" value="CCDC40"/>
</dbReference>
<dbReference type="EMBL" id="BEZZ01000080">
    <property type="protein sequence ID" value="GCC25233.1"/>
    <property type="molecule type" value="Genomic_DNA"/>
</dbReference>
<organism evidence="3 4">
    <name type="scientific">Chiloscyllium punctatum</name>
    <name type="common">Brownbanded bambooshark</name>
    <name type="synonym">Hemiscyllium punctatum</name>
    <dbReference type="NCBI Taxonomy" id="137246"/>
    <lineage>
        <taxon>Eukaryota</taxon>
        <taxon>Metazoa</taxon>
        <taxon>Chordata</taxon>
        <taxon>Craniata</taxon>
        <taxon>Vertebrata</taxon>
        <taxon>Chondrichthyes</taxon>
        <taxon>Elasmobranchii</taxon>
        <taxon>Galeomorphii</taxon>
        <taxon>Galeoidea</taxon>
        <taxon>Orectolobiformes</taxon>
        <taxon>Hemiscylliidae</taxon>
        <taxon>Chiloscyllium</taxon>
    </lineage>
</organism>
<dbReference type="AlphaFoldDB" id="A0A401S493"/>
<dbReference type="PANTHER" id="PTHR16275:SF8">
    <property type="entry name" value="COILED-COIL DOMAIN-CONTAINING PROTEIN 40"/>
    <property type="match status" value="1"/>
</dbReference>
<reference evidence="3 4" key="1">
    <citation type="journal article" date="2018" name="Nat. Ecol. Evol.">
        <title>Shark genomes provide insights into elasmobranch evolution and the origin of vertebrates.</title>
        <authorList>
            <person name="Hara Y"/>
            <person name="Yamaguchi K"/>
            <person name="Onimaru K"/>
            <person name="Kadota M"/>
            <person name="Koyanagi M"/>
            <person name="Keeley SD"/>
            <person name="Tatsumi K"/>
            <person name="Tanaka K"/>
            <person name="Motone F"/>
            <person name="Kageyama Y"/>
            <person name="Nozu R"/>
            <person name="Adachi N"/>
            <person name="Nishimura O"/>
            <person name="Nakagawa R"/>
            <person name="Tanegashima C"/>
            <person name="Kiyatake I"/>
            <person name="Matsumoto R"/>
            <person name="Murakumo K"/>
            <person name="Nishida K"/>
            <person name="Terakita A"/>
            <person name="Kuratani S"/>
            <person name="Sato K"/>
            <person name="Hyodo S Kuraku.S."/>
        </authorList>
    </citation>
    <scope>NUCLEOTIDE SEQUENCE [LARGE SCALE GENOMIC DNA]</scope>
</reference>
<feature type="compositionally biased region" description="Polar residues" evidence="2">
    <location>
        <begin position="97"/>
        <end position="116"/>
    </location>
</feature>
<evidence type="ECO:0000313" key="3">
    <source>
        <dbReference type="EMBL" id="GCC25233.1"/>
    </source>
</evidence>
<evidence type="ECO:0008006" key="5">
    <source>
        <dbReference type="Google" id="ProtNLM"/>
    </source>
</evidence>
<dbReference type="GO" id="GO:0005576">
    <property type="term" value="C:extracellular region"/>
    <property type="evidence" value="ECO:0007669"/>
    <property type="project" value="GOC"/>
</dbReference>
<accession>A0A401S493</accession>
<gene>
    <name evidence="3" type="ORF">chiPu_0003641</name>
</gene>
<dbReference type="GO" id="GO:0060287">
    <property type="term" value="P:epithelial cilium movement involved in determination of left/right asymmetry"/>
    <property type="evidence" value="ECO:0007669"/>
    <property type="project" value="TreeGrafter"/>
</dbReference>
<feature type="region of interest" description="Disordered" evidence="2">
    <location>
        <begin position="74"/>
        <end position="139"/>
    </location>
</feature>
<feature type="coiled-coil region" evidence="1">
    <location>
        <begin position="789"/>
        <end position="851"/>
    </location>
</feature>
<feature type="region of interest" description="Disordered" evidence="2">
    <location>
        <begin position="1"/>
        <end position="61"/>
    </location>
</feature>
<dbReference type="PANTHER" id="PTHR16275">
    <property type="entry name" value="COILED-COIL DOMAIN-CONTAINING PROTEIN 40"/>
    <property type="match status" value="1"/>
</dbReference>
<evidence type="ECO:0000256" key="2">
    <source>
        <dbReference type="SAM" id="MobiDB-lite"/>
    </source>
</evidence>
<evidence type="ECO:0000256" key="1">
    <source>
        <dbReference type="SAM" id="Coils"/>
    </source>
</evidence>
<keyword evidence="1" id="KW-0175">Coiled coil</keyword>
<proteinExistence type="predicted"/>
<dbReference type="Proteomes" id="UP000287033">
    <property type="component" value="Unassembled WGS sequence"/>
</dbReference>
<sequence>MVGRNVNFPISPPSETFQTLHEDEDAPESAQMIETTEDVAEGRDKTPTSEPPVSPDIFGDVPEYTQANTIMSDDAVLPESPAEPGDSQKLKSEKSHPSTQNSTQEISRTEQLNLGLQMQCPKTPPLDLESEEESDTDEELRELVVLDPDHPLMKRFQEALNNHLSKQLDKLVLEVRELTWRMKTQTTERENTGVLLYGTQQSLAQIQMELEKLHDRCSSASEKRRKAEEDLANDMFVNRLVSQMDTLREQIAMYEAQYIAQVEETKAARRTVAEATMEIEAIGYEKKQLIEQWTSSLIGMQRRDEAYAAMQEAVRQSRHQLDTLKTEMYAYNTLIMKQEEKNEFLTVNLNRLTNDVNMTQKMIAQNLAKQEALKHEYSTYTRTLHETERLLNKASLDKNIRQSEIKVLQLQIEKEYAMKVKLEDEIMAKLESELTMNQATNYLKRLGDKLRIRKRQLEIDYAKTENEYAQINLEMNDRKAELTTLQKILQEQYNELTEKNNVISLSEKEIAKRLLAIQNKQSVLNMHNKRIAQLIAEMGGREMSPLELKIKTLTKSIEEHNKEISTQQQYWLKQQHELVRLTQEREKQTADVELQKKQVTILQQKKIRTENMIQQGLNAKKDIERHMRALSNDMVKLNGLLTKNASMKDSLEHSNILMENEFVTALKDAEREAIEKQQKLDQLKEEKERLVNSLVEAERQIMLWEKKIQLAKEARSAVDSDVGQNEIRAMKAEIHRMQIRHNQLMRQQEQMIREMEAVVLRRDTIVTRAEAQVKLGKKQITKQDCHKTIEDLCKKIADVQKNIEESDRTIEELRESQRSLCQQLEEKQSQIHNQQSMVDQLNATIESQQERKQANLTKIVTLQTRLKHLEAAKEGKYILQCKSEQLLRNEIQKQENRIHTINTIVARIQEEWPQYQGILRKVTLALAARGTASVELP</sequence>
<feature type="coiled-coil region" evidence="1">
    <location>
        <begin position="393"/>
        <end position="537"/>
    </location>
</feature>
<dbReference type="OrthoDB" id="188741at2759"/>
<name>A0A401S493_CHIPU</name>
<dbReference type="GO" id="GO:0035082">
    <property type="term" value="P:axoneme assembly"/>
    <property type="evidence" value="ECO:0007669"/>
    <property type="project" value="InterPro"/>
</dbReference>
<evidence type="ECO:0000313" key="4">
    <source>
        <dbReference type="Proteomes" id="UP000287033"/>
    </source>
</evidence>
<protein>
    <recommendedName>
        <fullName evidence="5">Coiled-coil domain-containing protein 40</fullName>
    </recommendedName>
</protein>
<keyword evidence="4" id="KW-1185">Reference proteome</keyword>
<comment type="caution">
    <text evidence="3">The sequence shown here is derived from an EMBL/GenBank/DDBJ whole genome shotgun (WGS) entry which is preliminary data.</text>
</comment>
<feature type="coiled-coil region" evidence="1">
    <location>
        <begin position="666"/>
        <end position="747"/>
    </location>
</feature>
<dbReference type="GO" id="GO:0001947">
    <property type="term" value="P:heart looping"/>
    <property type="evidence" value="ECO:0007669"/>
    <property type="project" value="TreeGrafter"/>
</dbReference>
<feature type="compositionally biased region" description="Acidic residues" evidence="2">
    <location>
        <begin position="128"/>
        <end position="139"/>
    </location>
</feature>
<dbReference type="STRING" id="137246.A0A401S493"/>
<feature type="coiled-coil region" evidence="1">
    <location>
        <begin position="307"/>
        <end position="355"/>
    </location>
</feature>
<dbReference type="GO" id="GO:0005737">
    <property type="term" value="C:cytoplasm"/>
    <property type="evidence" value="ECO:0007669"/>
    <property type="project" value="TreeGrafter"/>
</dbReference>
<dbReference type="OMA" id="RMQRIQK"/>
<feature type="compositionally biased region" description="Basic and acidic residues" evidence="2">
    <location>
        <begin position="86"/>
        <end position="96"/>
    </location>
</feature>
<dbReference type="GO" id="GO:0005929">
    <property type="term" value="C:cilium"/>
    <property type="evidence" value="ECO:0007669"/>
    <property type="project" value="TreeGrafter"/>
</dbReference>
<dbReference type="Pfam" id="PF08647">
    <property type="entry name" value="BRE1"/>
    <property type="match status" value="1"/>
</dbReference>